<dbReference type="EC" id="2.4.1.14" evidence="2"/>
<evidence type="ECO:0000256" key="3">
    <source>
        <dbReference type="ARBA" id="ARBA00022676"/>
    </source>
</evidence>
<dbReference type="InterPro" id="IPR006379">
    <property type="entry name" value="HAD-SF_hydro_IIB"/>
</dbReference>
<name>A0A517NB87_9BACT</name>
<dbReference type="InterPro" id="IPR044161">
    <property type="entry name" value="SPS"/>
</dbReference>
<keyword evidence="4 10" id="KW-0808">Transferase</keyword>
<protein>
    <recommendedName>
        <fullName evidence="2">sucrose-phosphate synthase</fullName>
        <ecNumber evidence="2">2.4.1.14</ecNumber>
    </recommendedName>
</protein>
<feature type="domain" description="Sucrose phosphatase-like" evidence="9">
    <location>
        <begin position="506"/>
        <end position="741"/>
    </location>
</feature>
<dbReference type="InterPro" id="IPR036412">
    <property type="entry name" value="HAD-like_sf"/>
</dbReference>
<dbReference type="GO" id="GO:0046524">
    <property type="term" value="F:sucrose-phosphate synthase activity"/>
    <property type="evidence" value="ECO:0007669"/>
    <property type="project" value="UniProtKB-EC"/>
</dbReference>
<dbReference type="Gene3D" id="3.40.50.1000">
    <property type="entry name" value="HAD superfamily/HAD-like"/>
    <property type="match status" value="1"/>
</dbReference>
<evidence type="ECO:0000313" key="10">
    <source>
        <dbReference type="EMBL" id="QDT04288.1"/>
    </source>
</evidence>
<dbReference type="PANTHER" id="PTHR46039">
    <property type="entry name" value="SUCROSE-PHOSPHATE SYNTHASE 3-RELATED"/>
    <property type="match status" value="1"/>
</dbReference>
<comment type="similarity">
    <text evidence="1">Belongs to the glycosyltransferase 1 family.</text>
</comment>
<feature type="domain" description="Sucrose synthase first GT-B" evidence="8">
    <location>
        <begin position="23"/>
        <end position="226"/>
    </location>
</feature>
<dbReference type="InterPro" id="IPR000368">
    <property type="entry name" value="Sucrose_synth_GT-B1"/>
</dbReference>
<organism evidence="10 11">
    <name type="scientific">Rubripirellula lacrimiformis</name>
    <dbReference type="NCBI Taxonomy" id="1930273"/>
    <lineage>
        <taxon>Bacteria</taxon>
        <taxon>Pseudomonadati</taxon>
        <taxon>Planctomycetota</taxon>
        <taxon>Planctomycetia</taxon>
        <taxon>Pirellulales</taxon>
        <taxon>Pirellulaceae</taxon>
        <taxon>Rubripirellula</taxon>
    </lineage>
</organism>
<accession>A0A517NB87</accession>
<evidence type="ECO:0000256" key="4">
    <source>
        <dbReference type="ARBA" id="ARBA00022679"/>
    </source>
</evidence>
<dbReference type="CDD" id="cd03800">
    <property type="entry name" value="GT4_sucrose_synthase"/>
    <property type="match status" value="1"/>
</dbReference>
<evidence type="ECO:0000256" key="5">
    <source>
        <dbReference type="ARBA" id="ARBA00047471"/>
    </source>
</evidence>
<dbReference type="InterPro" id="IPR001296">
    <property type="entry name" value="Glyco_trans_1"/>
</dbReference>
<dbReference type="Pfam" id="PF05116">
    <property type="entry name" value="S6PP"/>
    <property type="match status" value="1"/>
</dbReference>
<gene>
    <name evidence="10" type="primary">mfpsA</name>
    <name evidence="10" type="ORF">K227x_26780</name>
</gene>
<dbReference type="Pfam" id="PF00862">
    <property type="entry name" value="GT-B_Sucrose_synth"/>
    <property type="match status" value="1"/>
</dbReference>
<sequence>MTQPNLQMPTPHVTFPHKDRPLKITLISLHGLIRAKDCELGRDADTGGQIKYVLELANELALQPEIGSVELLTRQIIDPKIDDSYAQVEEQISENAKIIRIPFGPKRYLKKEALWPYLEMFVDQTLVHFRRHGIPDVIHGHYADAGRAGAELARLLHVPYVFTGHSLGRVKLQRLSVGRKSVDGLERKYKFTTRTEAEEIALETASMVVTSTNQEIQQQYELYDHYQPDRMEVIPPGVDLSLFSPPIDTESSDDASPNHDSSGTGVVDEDESNQKPAITRDIERFLQEPDKPVILTMARPDERKNLEKLVEVYGQSKQLQEAANLVMIMGTRDDLAELPKSQQQIIKNVFNLIDKYDLYGKVAYPKTHIPSDVPKLYRWATRLKGVFINPALTEPFGLTLLEAGATGLPIVATNDGGPRDIIGNCGNGLLIDPMDSDAIEKALLRTLTEPDQWEKWSEAGIKGTRKHYSWANHARRYVRDLADIMKGSATPELVRSPRVRRLPEFDRIIITDLDNTLTGDDEALAEFKSLIQENTQIGFGIATGRKLDSAMRMIQELDLPQPDLIETDSGTQLHYGPALTPDQSWRKQIGFAWKPDEVHAVLDSLPGVHVQEERHQSEFKVCYQLDQEKAPSVAHLKKLLREAGVRAKVILSLGVYLDVIPVRGGSELSMRHVLWKWGFSPENVLVVGDSGNDEGMLLGRTLGVVVGNHGKELEVLRGRPRVYFAEGCNARGILEGINYYQFLGNIVIPNDRNE</sequence>
<feature type="domain" description="Glycosyl transferase family 1" evidence="7">
    <location>
        <begin position="284"/>
        <end position="462"/>
    </location>
</feature>
<keyword evidence="3 10" id="KW-0328">Glycosyltransferase</keyword>
<dbReference type="GO" id="GO:0016791">
    <property type="term" value="F:phosphatase activity"/>
    <property type="evidence" value="ECO:0007669"/>
    <property type="project" value="UniProtKB-ARBA"/>
</dbReference>
<comment type="catalytic activity">
    <reaction evidence="5">
        <text>beta-D-fructose 6-phosphate + UDP-alpha-D-glucose = sucrose 6(F)-phosphate + UDP + H(+)</text>
        <dbReference type="Rhea" id="RHEA:22172"/>
        <dbReference type="ChEBI" id="CHEBI:15378"/>
        <dbReference type="ChEBI" id="CHEBI:57634"/>
        <dbReference type="ChEBI" id="CHEBI:57723"/>
        <dbReference type="ChEBI" id="CHEBI:58223"/>
        <dbReference type="ChEBI" id="CHEBI:58885"/>
        <dbReference type="EC" id="2.4.1.14"/>
    </reaction>
</comment>
<dbReference type="InterPro" id="IPR023214">
    <property type="entry name" value="HAD_sf"/>
</dbReference>
<evidence type="ECO:0000256" key="2">
    <source>
        <dbReference type="ARBA" id="ARBA00012536"/>
    </source>
</evidence>
<feature type="compositionally biased region" description="Polar residues" evidence="6">
    <location>
        <begin position="254"/>
        <end position="264"/>
    </location>
</feature>
<dbReference type="KEGG" id="rlc:K227x_26780"/>
<reference evidence="10 11" key="1">
    <citation type="submission" date="2019-02" db="EMBL/GenBank/DDBJ databases">
        <title>Deep-cultivation of Planctomycetes and their phenomic and genomic characterization uncovers novel biology.</title>
        <authorList>
            <person name="Wiegand S."/>
            <person name="Jogler M."/>
            <person name="Boedeker C."/>
            <person name="Pinto D."/>
            <person name="Vollmers J."/>
            <person name="Rivas-Marin E."/>
            <person name="Kohn T."/>
            <person name="Peeters S.H."/>
            <person name="Heuer A."/>
            <person name="Rast P."/>
            <person name="Oberbeckmann S."/>
            <person name="Bunk B."/>
            <person name="Jeske O."/>
            <person name="Meyerdierks A."/>
            <person name="Storesund J.E."/>
            <person name="Kallscheuer N."/>
            <person name="Luecker S."/>
            <person name="Lage O.M."/>
            <person name="Pohl T."/>
            <person name="Merkel B.J."/>
            <person name="Hornburger P."/>
            <person name="Mueller R.-W."/>
            <person name="Bruemmer F."/>
            <person name="Labrenz M."/>
            <person name="Spormann A.M."/>
            <person name="Op den Camp H."/>
            <person name="Overmann J."/>
            <person name="Amann R."/>
            <person name="Jetten M.S.M."/>
            <person name="Mascher T."/>
            <person name="Medema M.H."/>
            <person name="Devos D.P."/>
            <person name="Kaster A.-K."/>
            <person name="Ovreas L."/>
            <person name="Rohde M."/>
            <person name="Galperin M.Y."/>
            <person name="Jogler C."/>
        </authorList>
    </citation>
    <scope>NUCLEOTIDE SEQUENCE [LARGE SCALE GENOMIC DNA]</scope>
    <source>
        <strain evidence="10 11">K22_7</strain>
    </source>
</reference>
<evidence type="ECO:0000313" key="11">
    <source>
        <dbReference type="Proteomes" id="UP000318538"/>
    </source>
</evidence>
<evidence type="ECO:0000259" key="8">
    <source>
        <dbReference type="Pfam" id="PF00862"/>
    </source>
</evidence>
<dbReference type="SUPFAM" id="SSF53756">
    <property type="entry name" value="UDP-Glycosyltransferase/glycogen phosphorylase"/>
    <property type="match status" value="1"/>
</dbReference>
<dbReference type="PANTHER" id="PTHR46039:SF5">
    <property type="entry name" value="SUCROSE-PHOSPHATE SYNTHASE 3-RELATED"/>
    <property type="match status" value="1"/>
</dbReference>
<feature type="region of interest" description="Disordered" evidence="6">
    <location>
        <begin position="244"/>
        <end position="275"/>
    </location>
</feature>
<dbReference type="Gene3D" id="3.40.50.2000">
    <property type="entry name" value="Glycogen Phosphorylase B"/>
    <property type="match status" value="2"/>
</dbReference>
<dbReference type="EMBL" id="CP036525">
    <property type="protein sequence ID" value="QDT04288.1"/>
    <property type="molecule type" value="Genomic_DNA"/>
</dbReference>
<keyword evidence="11" id="KW-1185">Reference proteome</keyword>
<evidence type="ECO:0000259" key="9">
    <source>
        <dbReference type="Pfam" id="PF05116"/>
    </source>
</evidence>
<evidence type="ECO:0000259" key="7">
    <source>
        <dbReference type="Pfam" id="PF00534"/>
    </source>
</evidence>
<dbReference type="NCBIfam" id="TIGR01484">
    <property type="entry name" value="HAD-SF-IIB"/>
    <property type="match status" value="1"/>
</dbReference>
<dbReference type="InterPro" id="IPR006380">
    <property type="entry name" value="SPP-like_dom"/>
</dbReference>
<dbReference type="AlphaFoldDB" id="A0A517NB87"/>
<dbReference type="SUPFAM" id="SSF56784">
    <property type="entry name" value="HAD-like"/>
    <property type="match status" value="1"/>
</dbReference>
<dbReference type="Pfam" id="PF00534">
    <property type="entry name" value="Glycos_transf_1"/>
    <property type="match status" value="1"/>
</dbReference>
<dbReference type="Proteomes" id="UP000318538">
    <property type="component" value="Chromosome"/>
</dbReference>
<dbReference type="NCBIfam" id="TIGR02471">
    <property type="entry name" value="sucr_syn_bact_C"/>
    <property type="match status" value="1"/>
</dbReference>
<dbReference type="Gene3D" id="3.90.1070.10">
    <property type="match status" value="1"/>
</dbReference>
<dbReference type="InterPro" id="IPR012821">
    <property type="entry name" value="Sucrose_P_synth_Pase-like_dom"/>
</dbReference>
<evidence type="ECO:0000256" key="6">
    <source>
        <dbReference type="SAM" id="MobiDB-lite"/>
    </source>
</evidence>
<evidence type="ECO:0000256" key="1">
    <source>
        <dbReference type="ARBA" id="ARBA00006530"/>
    </source>
</evidence>
<proteinExistence type="inferred from homology"/>